<accession>A0A3V2NZG9</accession>
<name>A0A3V2NZG9_SALET</name>
<dbReference type="EMBL" id="AAACIV010000027">
    <property type="protein sequence ID" value="EAA7255302.1"/>
    <property type="molecule type" value="Genomic_DNA"/>
</dbReference>
<evidence type="ECO:0000313" key="1">
    <source>
        <dbReference type="EMBL" id="EAA7255302.1"/>
    </source>
</evidence>
<proteinExistence type="predicted"/>
<reference evidence="1" key="1">
    <citation type="submission" date="2018-07" db="EMBL/GenBank/DDBJ databases">
        <authorList>
            <person name="Ashton P.M."/>
            <person name="Dallman T."/>
            <person name="Nair S."/>
            <person name="De Pinna E."/>
            <person name="Peters T."/>
            <person name="Grant K."/>
        </authorList>
    </citation>
    <scope>NUCLEOTIDE SEQUENCE [LARGE SCALE GENOMIC DNA]</scope>
    <source>
        <strain evidence="1">440016</strain>
    </source>
</reference>
<comment type="caution">
    <text evidence="1">The sequence shown here is derived from an EMBL/GenBank/DDBJ whole genome shotgun (WGS) entry which is preliminary data.</text>
</comment>
<dbReference type="AlphaFoldDB" id="A0A3V2NZG9"/>
<sequence>MYHGQGISEAVFSALRAGSQGRVITQHLVATAADDDATSCVSVPQRAGEDEADPGLRVFGSAEKFERAGAALAIQSSLQ</sequence>
<gene>
    <name evidence="1" type="ORF">DSF98_21950</name>
</gene>
<dbReference type="Proteomes" id="UP000839682">
    <property type="component" value="Unassembled WGS sequence"/>
</dbReference>
<protein>
    <submittedName>
        <fullName evidence="1">Uncharacterized protein</fullName>
    </submittedName>
</protein>
<organism evidence="1">
    <name type="scientific">Salmonella enterica I</name>
    <dbReference type="NCBI Taxonomy" id="59201"/>
    <lineage>
        <taxon>Bacteria</taxon>
        <taxon>Pseudomonadati</taxon>
        <taxon>Pseudomonadota</taxon>
        <taxon>Gammaproteobacteria</taxon>
        <taxon>Enterobacterales</taxon>
        <taxon>Enterobacteriaceae</taxon>
        <taxon>Salmonella</taxon>
    </lineage>
</organism>